<gene>
    <name evidence="3" type="ORF">DI542_01430</name>
</gene>
<feature type="region of interest" description="Disordered" evidence="1">
    <location>
        <begin position="1"/>
        <end position="26"/>
    </location>
</feature>
<keyword evidence="2" id="KW-0812">Transmembrane</keyword>
<keyword evidence="2" id="KW-0472">Membrane</keyword>
<keyword evidence="2" id="KW-1133">Transmembrane helix</keyword>
<accession>A0A2W5RSA6</accession>
<dbReference type="AlphaFoldDB" id="A0A2W5RSA6"/>
<feature type="transmembrane region" description="Helical" evidence="2">
    <location>
        <begin position="47"/>
        <end position="65"/>
    </location>
</feature>
<evidence type="ECO:0000313" key="4">
    <source>
        <dbReference type="Proteomes" id="UP000249282"/>
    </source>
</evidence>
<dbReference type="EMBL" id="QFQJ01000003">
    <property type="protein sequence ID" value="PZQ93528.1"/>
    <property type="molecule type" value="Genomic_DNA"/>
</dbReference>
<dbReference type="Proteomes" id="UP000249282">
    <property type="component" value="Unassembled WGS sequence"/>
</dbReference>
<proteinExistence type="predicted"/>
<sequence length="90" mass="9927">MNQRASHSKLPEFGTTKSQTSAILYQEPTLEETKPQHKPLIELAKNFAAGTLLMISIFSFGLLILKGCADDVEHQKAMAVKHQLQFGSGK</sequence>
<organism evidence="3 4">
    <name type="scientific">Acinetobacter johnsonii</name>
    <dbReference type="NCBI Taxonomy" id="40214"/>
    <lineage>
        <taxon>Bacteria</taxon>
        <taxon>Pseudomonadati</taxon>
        <taxon>Pseudomonadota</taxon>
        <taxon>Gammaproteobacteria</taxon>
        <taxon>Moraxellales</taxon>
        <taxon>Moraxellaceae</taxon>
        <taxon>Acinetobacter</taxon>
    </lineage>
</organism>
<evidence type="ECO:0000256" key="1">
    <source>
        <dbReference type="SAM" id="MobiDB-lite"/>
    </source>
</evidence>
<evidence type="ECO:0000256" key="2">
    <source>
        <dbReference type="SAM" id="Phobius"/>
    </source>
</evidence>
<protein>
    <submittedName>
        <fullName evidence="3">Uncharacterized protein</fullName>
    </submittedName>
</protein>
<comment type="caution">
    <text evidence="3">The sequence shown here is derived from an EMBL/GenBank/DDBJ whole genome shotgun (WGS) entry which is preliminary data.</text>
</comment>
<name>A0A2W5RSA6_ACIJO</name>
<reference evidence="3 4" key="1">
    <citation type="submission" date="2017-11" db="EMBL/GenBank/DDBJ databases">
        <title>Infants hospitalized years apart are colonized by the same room-sourced microbial strains.</title>
        <authorList>
            <person name="Brooks B."/>
            <person name="Olm M.R."/>
            <person name="Firek B.A."/>
            <person name="Baker R."/>
            <person name="Thomas B.C."/>
            <person name="Morowitz M.J."/>
            <person name="Banfield J.F."/>
        </authorList>
    </citation>
    <scope>NUCLEOTIDE SEQUENCE [LARGE SCALE GENOMIC DNA]</scope>
    <source>
        <strain evidence="3">S2_003_000_R3_20</strain>
    </source>
</reference>
<evidence type="ECO:0000313" key="3">
    <source>
        <dbReference type="EMBL" id="PZQ93528.1"/>
    </source>
</evidence>